<evidence type="ECO:0000256" key="4">
    <source>
        <dbReference type="ARBA" id="ARBA00013858"/>
    </source>
</evidence>
<evidence type="ECO:0000256" key="10">
    <source>
        <dbReference type="ARBA" id="ARBA00030781"/>
    </source>
</evidence>
<comment type="subunit">
    <text evidence="7">Heterotetramer of 2 MoaD subunits and 2 MoaE subunits. Also stable as homodimer. The enzyme changes between these two forms during catalysis.</text>
</comment>
<dbReference type="PANTHER" id="PTHR23404">
    <property type="entry name" value="MOLYBDOPTERIN SYNTHASE RELATED"/>
    <property type="match status" value="1"/>
</dbReference>
<keyword evidence="6" id="KW-0501">Molybdenum cofactor biosynthesis</keyword>
<dbReference type="EMBL" id="CP048029">
    <property type="protein sequence ID" value="QIK38313.1"/>
    <property type="molecule type" value="Genomic_DNA"/>
</dbReference>
<evidence type="ECO:0000256" key="1">
    <source>
        <dbReference type="ARBA" id="ARBA00005046"/>
    </source>
</evidence>
<evidence type="ECO:0000256" key="8">
    <source>
        <dbReference type="ARBA" id="ARBA00029745"/>
    </source>
</evidence>
<gene>
    <name evidence="13" type="primary">moaE</name>
    <name evidence="13" type="ORF">GWK36_10365</name>
</gene>
<evidence type="ECO:0000256" key="12">
    <source>
        <dbReference type="ARBA" id="ARBA00049878"/>
    </source>
</evidence>
<dbReference type="CDD" id="cd00756">
    <property type="entry name" value="MoaE"/>
    <property type="match status" value="1"/>
</dbReference>
<dbReference type="KEGG" id="cjap:GWK36_10365"/>
<dbReference type="GO" id="GO:0006777">
    <property type="term" value="P:Mo-molybdopterin cofactor biosynthetic process"/>
    <property type="evidence" value="ECO:0007669"/>
    <property type="project" value="UniProtKB-KW"/>
</dbReference>
<keyword evidence="14" id="KW-1185">Reference proteome</keyword>
<dbReference type="GO" id="GO:0030366">
    <property type="term" value="F:molybdopterin synthase activity"/>
    <property type="evidence" value="ECO:0007669"/>
    <property type="project" value="UniProtKB-EC"/>
</dbReference>
<comment type="similarity">
    <text evidence="2">Belongs to the MoaE family.</text>
</comment>
<evidence type="ECO:0000256" key="2">
    <source>
        <dbReference type="ARBA" id="ARBA00005426"/>
    </source>
</evidence>
<dbReference type="AlphaFoldDB" id="A0A6G7VE11"/>
<sequence>MQEVSIRTEPFDPQAEQSALSLSQGEIGAVVTFVGLMRDRNAGRTVERMLLEHYPDMTERSLAALVTEAKARWPVERVRIVHRVGWLVPGDPIVFVGVASRHREAAFRACEFLIDVLKTRAPFWKKELTDQGEHWVEARLTDARAVQRWSG</sequence>
<accession>A0A6G7VE11</accession>
<dbReference type="InterPro" id="IPR003448">
    <property type="entry name" value="Mopterin_biosynth_MoaE"/>
</dbReference>
<evidence type="ECO:0000256" key="11">
    <source>
        <dbReference type="ARBA" id="ARBA00032474"/>
    </source>
</evidence>
<name>A0A6G7VE11_9GAMM</name>
<reference evidence="14" key="1">
    <citation type="submission" date="2020-01" db="EMBL/GenBank/DDBJ databases">
        <title>Caldichromatium gen. nov., sp. nov., a thermophilic purple sulfur bacterium member of the family Chromatiaceae isolated from Nakabusa hot spring, Japan.</title>
        <authorList>
            <person name="Saini M.K."/>
            <person name="Hanada S."/>
            <person name="Tank M."/>
        </authorList>
    </citation>
    <scope>NUCLEOTIDE SEQUENCE [LARGE SCALE GENOMIC DNA]</scope>
    <source>
        <strain evidence="14">No.7</strain>
    </source>
</reference>
<protein>
    <recommendedName>
        <fullName evidence="4">Molybdopterin synthase catalytic subunit</fullName>
        <ecNumber evidence="3">2.8.1.12</ecNumber>
    </recommendedName>
    <alternativeName>
        <fullName evidence="10">MPT synthase subunit 2</fullName>
    </alternativeName>
    <alternativeName>
        <fullName evidence="8">Molybdenum cofactor biosynthesis protein E</fullName>
    </alternativeName>
    <alternativeName>
        <fullName evidence="9">Molybdopterin-converting factor large subunit</fullName>
    </alternativeName>
    <alternativeName>
        <fullName evidence="11">Molybdopterin-converting factor subunit 2</fullName>
    </alternativeName>
</protein>
<comment type="catalytic activity">
    <reaction evidence="12">
        <text>2 [molybdopterin-synthase sulfur-carrier protein]-C-terminal-Gly-aminoethanethioate + cyclic pyranopterin phosphate + H2O = molybdopterin + 2 [molybdopterin-synthase sulfur-carrier protein]-C-terminal Gly-Gly + 2 H(+)</text>
        <dbReference type="Rhea" id="RHEA:26333"/>
        <dbReference type="Rhea" id="RHEA-COMP:12202"/>
        <dbReference type="Rhea" id="RHEA-COMP:19907"/>
        <dbReference type="ChEBI" id="CHEBI:15377"/>
        <dbReference type="ChEBI" id="CHEBI:15378"/>
        <dbReference type="ChEBI" id="CHEBI:58698"/>
        <dbReference type="ChEBI" id="CHEBI:59648"/>
        <dbReference type="ChEBI" id="CHEBI:90778"/>
        <dbReference type="ChEBI" id="CHEBI:232372"/>
        <dbReference type="EC" id="2.8.1.12"/>
    </reaction>
</comment>
<evidence type="ECO:0000313" key="13">
    <source>
        <dbReference type="EMBL" id="QIK38313.1"/>
    </source>
</evidence>
<evidence type="ECO:0000256" key="9">
    <source>
        <dbReference type="ARBA" id="ARBA00030407"/>
    </source>
</evidence>
<evidence type="ECO:0000313" key="14">
    <source>
        <dbReference type="Proteomes" id="UP000502699"/>
    </source>
</evidence>
<dbReference type="EC" id="2.8.1.12" evidence="3"/>
<evidence type="ECO:0000256" key="7">
    <source>
        <dbReference type="ARBA" id="ARBA00026066"/>
    </source>
</evidence>
<evidence type="ECO:0000256" key="5">
    <source>
        <dbReference type="ARBA" id="ARBA00022679"/>
    </source>
</evidence>
<evidence type="ECO:0000256" key="3">
    <source>
        <dbReference type="ARBA" id="ARBA00011950"/>
    </source>
</evidence>
<dbReference type="UniPathway" id="UPA00344"/>
<dbReference type="RefSeq" id="WP_166271072.1">
    <property type="nucleotide sequence ID" value="NZ_CP048029.1"/>
</dbReference>
<dbReference type="Pfam" id="PF02391">
    <property type="entry name" value="MoaE"/>
    <property type="match status" value="1"/>
</dbReference>
<keyword evidence="5 13" id="KW-0808">Transferase</keyword>
<dbReference type="NCBIfam" id="NF007959">
    <property type="entry name" value="PRK10678.1"/>
    <property type="match status" value="1"/>
</dbReference>
<dbReference type="Proteomes" id="UP000502699">
    <property type="component" value="Chromosome"/>
</dbReference>
<dbReference type="SUPFAM" id="SSF54690">
    <property type="entry name" value="Molybdopterin synthase subunit MoaE"/>
    <property type="match status" value="1"/>
</dbReference>
<dbReference type="FunFam" id="3.90.1170.40:FF:000001">
    <property type="entry name" value="Molybdopterin synthase catalytic subunit MoaE"/>
    <property type="match status" value="1"/>
</dbReference>
<dbReference type="Gene3D" id="3.90.1170.40">
    <property type="entry name" value="Molybdopterin biosynthesis MoaE subunit"/>
    <property type="match status" value="1"/>
</dbReference>
<proteinExistence type="inferred from homology"/>
<comment type="pathway">
    <text evidence="1">Cofactor biosynthesis; molybdopterin biosynthesis.</text>
</comment>
<dbReference type="InterPro" id="IPR036563">
    <property type="entry name" value="MoaE_sf"/>
</dbReference>
<organism evidence="13 14">
    <name type="scientific">Caldichromatium japonicum</name>
    <dbReference type="NCBI Taxonomy" id="2699430"/>
    <lineage>
        <taxon>Bacteria</taxon>
        <taxon>Pseudomonadati</taxon>
        <taxon>Pseudomonadota</taxon>
        <taxon>Gammaproteobacteria</taxon>
        <taxon>Chromatiales</taxon>
        <taxon>Chromatiaceae</taxon>
        <taxon>Caldichromatium</taxon>
    </lineage>
</organism>
<evidence type="ECO:0000256" key="6">
    <source>
        <dbReference type="ARBA" id="ARBA00023150"/>
    </source>
</evidence>